<dbReference type="InterPro" id="IPR002110">
    <property type="entry name" value="Ankyrin_rpt"/>
</dbReference>
<feature type="repeat" description="ANK" evidence="1">
    <location>
        <begin position="66"/>
        <end position="98"/>
    </location>
</feature>
<feature type="region of interest" description="Disordered" evidence="2">
    <location>
        <begin position="1"/>
        <end position="27"/>
    </location>
</feature>
<name>A0ABD1V7I1_9LAMI</name>
<dbReference type="PROSITE" id="PS50297">
    <property type="entry name" value="ANK_REP_REGION"/>
    <property type="match status" value="1"/>
</dbReference>
<accession>A0ABD1V7I1</accession>
<dbReference type="PROSITE" id="PS50088">
    <property type="entry name" value="ANK_REPEAT"/>
    <property type="match status" value="1"/>
</dbReference>
<reference evidence="4" key="1">
    <citation type="submission" date="2024-07" db="EMBL/GenBank/DDBJ databases">
        <title>Two chromosome-level genome assemblies of Korean endemic species Abeliophyllum distichum and Forsythia ovata (Oleaceae).</title>
        <authorList>
            <person name="Jang H."/>
        </authorList>
    </citation>
    <scope>NUCLEOTIDE SEQUENCE [LARGE SCALE GENOMIC DNA]</scope>
</reference>
<keyword evidence="3" id="KW-0647">Proteasome</keyword>
<keyword evidence="1" id="KW-0040">ANK repeat</keyword>
<dbReference type="GO" id="GO:0000502">
    <property type="term" value="C:proteasome complex"/>
    <property type="evidence" value="ECO:0007669"/>
    <property type="project" value="UniProtKB-KW"/>
</dbReference>
<dbReference type="EMBL" id="JBFOLK010000002">
    <property type="protein sequence ID" value="KAL2532838.1"/>
    <property type="molecule type" value="Genomic_DNA"/>
</dbReference>
<evidence type="ECO:0000256" key="1">
    <source>
        <dbReference type="PROSITE-ProRule" id="PRU00023"/>
    </source>
</evidence>
<dbReference type="Pfam" id="PF00023">
    <property type="entry name" value="Ank"/>
    <property type="match status" value="1"/>
</dbReference>
<comment type="caution">
    <text evidence="3">The sequence shown here is derived from an EMBL/GenBank/DDBJ whole genome shotgun (WGS) entry which is preliminary data.</text>
</comment>
<dbReference type="Gene3D" id="1.25.40.20">
    <property type="entry name" value="Ankyrin repeat-containing domain"/>
    <property type="match status" value="1"/>
</dbReference>
<protein>
    <submittedName>
        <fullName evidence="3">26S proteasome regulatory complex</fullName>
    </submittedName>
</protein>
<dbReference type="Proteomes" id="UP001604336">
    <property type="component" value="Unassembled WGS sequence"/>
</dbReference>
<proteinExistence type="predicted"/>
<sequence>MKNERRAAAKWQSSRRPKQRQPDGGIKMSAKVFDDYDEEESYGEVNKIIGSKAFQNGKDIDAMDEDGHTALLFVSRLGSEQCIKLLAEEGANVNHRDNSGR</sequence>
<keyword evidence="4" id="KW-1185">Reference proteome</keyword>
<gene>
    <name evidence="3" type="ORF">Adt_06189</name>
</gene>
<dbReference type="InterPro" id="IPR036770">
    <property type="entry name" value="Ankyrin_rpt-contain_sf"/>
</dbReference>
<dbReference type="AlphaFoldDB" id="A0ABD1V7I1"/>
<organism evidence="3 4">
    <name type="scientific">Abeliophyllum distichum</name>
    <dbReference type="NCBI Taxonomy" id="126358"/>
    <lineage>
        <taxon>Eukaryota</taxon>
        <taxon>Viridiplantae</taxon>
        <taxon>Streptophyta</taxon>
        <taxon>Embryophyta</taxon>
        <taxon>Tracheophyta</taxon>
        <taxon>Spermatophyta</taxon>
        <taxon>Magnoliopsida</taxon>
        <taxon>eudicotyledons</taxon>
        <taxon>Gunneridae</taxon>
        <taxon>Pentapetalae</taxon>
        <taxon>asterids</taxon>
        <taxon>lamiids</taxon>
        <taxon>Lamiales</taxon>
        <taxon>Oleaceae</taxon>
        <taxon>Forsythieae</taxon>
        <taxon>Abeliophyllum</taxon>
    </lineage>
</organism>
<evidence type="ECO:0000256" key="2">
    <source>
        <dbReference type="SAM" id="MobiDB-lite"/>
    </source>
</evidence>
<evidence type="ECO:0000313" key="3">
    <source>
        <dbReference type="EMBL" id="KAL2532838.1"/>
    </source>
</evidence>
<dbReference type="SUPFAM" id="SSF48403">
    <property type="entry name" value="Ankyrin repeat"/>
    <property type="match status" value="1"/>
</dbReference>
<evidence type="ECO:0000313" key="4">
    <source>
        <dbReference type="Proteomes" id="UP001604336"/>
    </source>
</evidence>